<dbReference type="GO" id="GO:0000166">
    <property type="term" value="F:nucleotide binding"/>
    <property type="evidence" value="ECO:0007669"/>
    <property type="project" value="UniProtKB-UniRule"/>
</dbReference>
<dbReference type="InterPro" id="IPR035570">
    <property type="entry name" value="UPF0234_N"/>
</dbReference>
<dbReference type="PANTHER" id="PTHR30476">
    <property type="entry name" value="UPF0234 PROTEIN YAJQ"/>
    <property type="match status" value="1"/>
</dbReference>
<evidence type="ECO:0000313" key="6">
    <source>
        <dbReference type="Proteomes" id="UP000054404"/>
    </source>
</evidence>
<reference evidence="5" key="2">
    <citation type="submission" date="2023-05" db="EMBL/GenBank/DDBJ databases">
        <title>Genomic Catalog of Human Bladder Bacteria.</title>
        <authorList>
            <person name="Du J."/>
        </authorList>
    </citation>
    <scope>NUCLEOTIDE SEQUENCE</scope>
    <source>
        <strain evidence="5">UMB1304A</strain>
    </source>
</reference>
<dbReference type="PATRIC" id="fig|59561.3.peg.1033"/>
<name>A0A0W1KJW3_9ACTO</name>
<dbReference type="CDD" id="cd11740">
    <property type="entry name" value="YajQ_like"/>
    <property type="match status" value="1"/>
</dbReference>
<dbReference type="FunFam" id="3.30.70.860:FF:000004">
    <property type="entry name" value="UPF0234 protein AWC22_11905"/>
    <property type="match status" value="1"/>
</dbReference>
<dbReference type="Gene3D" id="3.30.70.860">
    <property type="match status" value="1"/>
</dbReference>
<dbReference type="SUPFAM" id="SSF89963">
    <property type="entry name" value="YajQ-like"/>
    <property type="match status" value="2"/>
</dbReference>
<dbReference type="Proteomes" id="UP001225576">
    <property type="component" value="Unassembled WGS sequence"/>
</dbReference>
<dbReference type="NCBIfam" id="NF003819">
    <property type="entry name" value="PRK05412.1"/>
    <property type="match status" value="1"/>
</dbReference>
<sequence length="164" mass="18188">MANSSFDVVSRYDTQEVDNAVNQTAKEISQRYDFRNVDADITLKGETITLTANTAERVLAILDVLQTKLIRRGLLLKQVDFGDGEPRLSGKLFHLSGSLKEGISQENAKKITKLIRDEGPKSVKAQIQGDEVRCTSKSRDDLQATIALLKGASFDVALQFVNFR</sequence>
<dbReference type="InterPro" id="IPR007551">
    <property type="entry name" value="YajQ/Smlt4090-like"/>
</dbReference>
<evidence type="ECO:0000313" key="5">
    <source>
        <dbReference type="EMBL" id="MDK8601506.1"/>
    </source>
</evidence>
<reference evidence="4 6" key="1">
    <citation type="submission" date="2015-11" db="EMBL/GenBank/DDBJ databases">
        <title>Draft Genome Sequence of the Type Strain Trueperella bernardiae LCDC 89-0504T, Isolated from Blood Culture.</title>
        <authorList>
            <person name="Bernier A.-M."/>
            <person name="Bernard K."/>
        </authorList>
    </citation>
    <scope>NUCLEOTIDE SEQUENCE [LARGE SCALE GENOMIC DNA]</scope>
    <source>
        <strain evidence="4 6">LCDC 89-0504</strain>
    </source>
</reference>
<dbReference type="InterPro" id="IPR036183">
    <property type="entry name" value="YajQ-like_sf"/>
</dbReference>
<dbReference type="Gene3D" id="3.30.70.990">
    <property type="entry name" value="YajQ-like, domain 2"/>
    <property type="match status" value="1"/>
</dbReference>
<accession>A0A0W1KJW3</accession>
<dbReference type="EMBL" id="JASPDQ010000005">
    <property type="protein sequence ID" value="MDK8601506.1"/>
    <property type="molecule type" value="Genomic_DNA"/>
</dbReference>
<protein>
    <recommendedName>
        <fullName evidence="3">Nucleotide-binding protein AQZ59_01043</fullName>
    </recommendedName>
</protein>
<dbReference type="GO" id="GO:0005829">
    <property type="term" value="C:cytosol"/>
    <property type="evidence" value="ECO:0007669"/>
    <property type="project" value="TreeGrafter"/>
</dbReference>
<keyword evidence="6" id="KW-1185">Reference proteome</keyword>
<proteinExistence type="inferred from homology"/>
<gene>
    <name evidence="4" type="ORF">AQZ59_01043</name>
    <name evidence="5" type="ORF">QP858_03395</name>
</gene>
<dbReference type="EMBL" id="LNIZ01000004">
    <property type="protein sequence ID" value="KTF04067.1"/>
    <property type="molecule type" value="Genomic_DNA"/>
</dbReference>
<evidence type="ECO:0000313" key="4">
    <source>
        <dbReference type="EMBL" id="KTF04067.1"/>
    </source>
</evidence>
<comment type="caution">
    <text evidence="4">The sequence shown here is derived from an EMBL/GenBank/DDBJ whole genome shotgun (WGS) entry which is preliminary data.</text>
</comment>
<dbReference type="RefSeq" id="WP_062613604.1">
    <property type="nucleotide sequence ID" value="NZ_CALTZF010000016.1"/>
</dbReference>
<evidence type="ECO:0000256" key="1">
    <source>
        <dbReference type="ARBA" id="ARBA00022741"/>
    </source>
</evidence>
<evidence type="ECO:0000256" key="3">
    <source>
        <dbReference type="HAMAP-Rule" id="MF_00632"/>
    </source>
</evidence>
<organism evidence="4 6">
    <name type="scientific">Trueperella bernardiae</name>
    <dbReference type="NCBI Taxonomy" id="59561"/>
    <lineage>
        <taxon>Bacteria</taxon>
        <taxon>Bacillati</taxon>
        <taxon>Actinomycetota</taxon>
        <taxon>Actinomycetes</taxon>
        <taxon>Actinomycetales</taxon>
        <taxon>Actinomycetaceae</taxon>
        <taxon>Trueperella</taxon>
    </lineage>
</organism>
<dbReference type="Proteomes" id="UP000054404">
    <property type="component" value="Unassembled WGS sequence"/>
</dbReference>
<dbReference type="HAMAP" id="MF_00632">
    <property type="entry name" value="UPF0234"/>
    <property type="match status" value="1"/>
</dbReference>
<dbReference type="InterPro" id="IPR035571">
    <property type="entry name" value="UPF0234-like_C"/>
</dbReference>
<comment type="similarity">
    <text evidence="2 3">Belongs to the YajQ family.</text>
</comment>
<keyword evidence="1 3" id="KW-0547">Nucleotide-binding</keyword>
<dbReference type="AlphaFoldDB" id="A0A0W1KJW3"/>
<comment type="function">
    <text evidence="3">Nucleotide-binding protein.</text>
</comment>
<dbReference type="Pfam" id="PF04461">
    <property type="entry name" value="YajQ"/>
    <property type="match status" value="1"/>
</dbReference>
<evidence type="ECO:0000256" key="2">
    <source>
        <dbReference type="ARBA" id="ARBA00093450"/>
    </source>
</evidence>
<dbReference type="OrthoDB" id="9801447at2"/>
<dbReference type="PANTHER" id="PTHR30476:SF0">
    <property type="entry name" value="UPF0234 PROTEIN YAJQ"/>
    <property type="match status" value="1"/>
</dbReference>